<feature type="region of interest" description="Disordered" evidence="8">
    <location>
        <begin position="28"/>
        <end position="74"/>
    </location>
</feature>
<evidence type="ECO:0000313" key="9">
    <source>
        <dbReference type="EMBL" id="KFD72286.1"/>
    </source>
</evidence>
<evidence type="ECO:0000256" key="5">
    <source>
        <dbReference type="ARBA" id="ARBA00022803"/>
    </source>
</evidence>
<keyword evidence="6" id="KW-0131">Cell cycle</keyword>
<feature type="compositionally biased region" description="Low complexity" evidence="8">
    <location>
        <begin position="582"/>
        <end position="591"/>
    </location>
</feature>
<dbReference type="GO" id="GO:0031145">
    <property type="term" value="P:anaphase-promoting complex-dependent catabolic process"/>
    <property type="evidence" value="ECO:0007669"/>
    <property type="project" value="TreeGrafter"/>
</dbReference>
<keyword evidence="4" id="KW-0833">Ubl conjugation pathway</keyword>
<dbReference type="PROSITE" id="PS50005">
    <property type="entry name" value="TPR"/>
    <property type="match status" value="1"/>
</dbReference>
<dbReference type="Proteomes" id="UP000030758">
    <property type="component" value="Unassembled WGS sequence"/>
</dbReference>
<keyword evidence="3" id="KW-0498">Mitosis</keyword>
<dbReference type="Gene3D" id="1.25.40.10">
    <property type="entry name" value="Tetratricopeptide repeat domain"/>
    <property type="match status" value="1"/>
</dbReference>
<dbReference type="InterPro" id="IPR019734">
    <property type="entry name" value="TPR_rpt"/>
</dbReference>
<dbReference type="PANTHER" id="PTHR12558">
    <property type="entry name" value="CELL DIVISION CYCLE 16,23,27"/>
    <property type="match status" value="1"/>
</dbReference>
<dbReference type="SUPFAM" id="SSF48452">
    <property type="entry name" value="TPR-like"/>
    <property type="match status" value="1"/>
</dbReference>
<dbReference type="GO" id="GO:0016567">
    <property type="term" value="P:protein ubiquitination"/>
    <property type="evidence" value="ECO:0007669"/>
    <property type="project" value="TreeGrafter"/>
</dbReference>
<dbReference type="Pfam" id="PF00515">
    <property type="entry name" value="TPR_1"/>
    <property type="match status" value="1"/>
</dbReference>
<organism evidence="9">
    <name type="scientific">Trichuris suis</name>
    <name type="common">pig whipworm</name>
    <dbReference type="NCBI Taxonomy" id="68888"/>
    <lineage>
        <taxon>Eukaryota</taxon>
        <taxon>Metazoa</taxon>
        <taxon>Ecdysozoa</taxon>
        <taxon>Nematoda</taxon>
        <taxon>Enoplea</taxon>
        <taxon>Dorylaimia</taxon>
        <taxon>Trichinellida</taxon>
        <taxon>Trichuridae</taxon>
        <taxon>Trichuris</taxon>
    </lineage>
</organism>
<evidence type="ECO:0000256" key="1">
    <source>
        <dbReference type="ARBA" id="ARBA00022618"/>
    </source>
</evidence>
<keyword evidence="5 7" id="KW-0802">TPR repeat</keyword>
<sequence>MASKDSSNIVELENLTLDEFDDLLNAASQPSYRSTNGATGAHSEKVDRALKSLREQADSERRQADDESEMSFTNYSGVSNGKSILKVAAPSKSTFQSVSAKACKNGPTHFLSASFIFKLPSKTSESTIETVVDDAMVVNKEIEKEIEATEAVDRDGVVQVESEISKDNNEQQQDIACIQYGDSNANGVIEIVRSTRHDGFCRNSLIMLVSFLALEKSMLSLIEAWKFLCRVLEMLRVVVTAASLALMLICCSTATVSELVNLVGISRIDKSRYVEDELPTFSIETLHADRKLHSVREALSVDLTELDGPCQLSLRSVQRPLPEQQQIANRGDMTMAIPAGGASGTDARSLSRLAKKKLERQKRSVAVTKAEQVEGYCGHLPLESLLKYIASKTANIGDFDQEEAVDSLEKDGSLKKAQQKLKGSKEKKKQSSKKQIESDDQSAASSSDVVVEDSFSGRKGTYNVSSATPLEEERLKAEDASSAGGGDIGSDSGEFIPVKSRRGAKTNKENGRSVNRPVRSTTPPALGKNNRCTLFRRRSSVDDGRGCAKHFKPLCNPVRSCRYLEEFDAKERCRNAHDNGESSSSVASCSSQKGAASVPSLDGGQNAHRPIAAISAERRDASSDVPKFRVSINSHASFPSLSDINGIDKEGAATSSDRPGKVYDSLCLEETSRVRPLTTYASVTSGFPPVSFDLQRRRRSVICNGQSTRTPSTVGECPKGKSARDVPASSSSSSGGLARSQSIPMNGVASKTTARQENAHFPVDRLGSVSRAIAHSVNNGMDRSASGKRPVQFFDRSLKHATGVGVHLSFGFDVDQWISGNGDRSKSADLAEAAAADRKRLEPTAAADVIENAHLVSQDGNANSAVVNSSGLSSANNVPQGDATVAEFESLYMPTEADKRLCAFLKQGALLNLEEFHGRFSDQPLAMLLSYCPKKMEKLETKIDAFLHCGDWASAVFWAERLLLCNMDDAFAIYTFVRCLFMAGEYGRALLYLERRQLTECHELFRFLAAQCKLARRLPGDVITLLQHSSDETGKTKGWRKRARCNLKRLSVLDELAVNLNIAGQRSLLLGKALQMIEDTKEAVEAYKRALQDDVLIADAAGRLFLDHFVKPSEKDEIFQSIQSRMEMQKIVKPELVNFFYSLMLGPPSKELKEYVSTNFPCLEYSSPVCFQKAREHYMYGYFDEALNDLDKDALTNEHDTRVLALRCCSLYLSGREALLFKLAHELSLYMPDQAITFFAIGCYYYVVNGYDMAKQFFRKSAKIDSINCYAWIAYGNACAADLEHDQAMNSYLRAGTLMQGHPFPLTLIGVEYTVTGHYMLAQNYLSDALDLAPFNPYTVHEMGVLLLKMGKYRTAETYFIRAIQQVQRAEKRIPVYWEPLISNLGHCYRKMRMYDKALKQFEEALELVPCNASTLVSIAFIHMLSRDSWAAVRYLREALIVNPEDNVAKKLISRALENSAVAGITYGIAECETNAVVTSRELDYLLSCFED</sequence>
<feature type="region of interest" description="Disordered" evidence="8">
    <location>
        <begin position="575"/>
        <end position="606"/>
    </location>
</feature>
<feature type="repeat" description="TPR" evidence="7">
    <location>
        <begin position="1379"/>
        <end position="1412"/>
    </location>
</feature>
<name>A0A085NS40_9BILA</name>
<feature type="compositionally biased region" description="Low complexity" evidence="8">
    <location>
        <begin position="441"/>
        <end position="454"/>
    </location>
</feature>
<dbReference type="GO" id="GO:0051301">
    <property type="term" value="P:cell division"/>
    <property type="evidence" value="ECO:0007669"/>
    <property type="project" value="UniProtKB-KW"/>
</dbReference>
<dbReference type="GO" id="GO:0005680">
    <property type="term" value="C:anaphase-promoting complex"/>
    <property type="evidence" value="ECO:0007669"/>
    <property type="project" value="TreeGrafter"/>
</dbReference>
<dbReference type="PANTHER" id="PTHR12558:SF9">
    <property type="entry name" value="CELL DIVISION CYCLE PROTEIN 16 HOMOLOG"/>
    <property type="match status" value="1"/>
</dbReference>
<evidence type="ECO:0000256" key="7">
    <source>
        <dbReference type="PROSITE-ProRule" id="PRU00339"/>
    </source>
</evidence>
<dbReference type="SUPFAM" id="SSF81901">
    <property type="entry name" value="HCP-like"/>
    <property type="match status" value="1"/>
</dbReference>
<evidence type="ECO:0000256" key="4">
    <source>
        <dbReference type="ARBA" id="ARBA00022786"/>
    </source>
</evidence>
<dbReference type="Pfam" id="PF12895">
    <property type="entry name" value="ANAPC3"/>
    <property type="match status" value="1"/>
</dbReference>
<evidence type="ECO:0000256" key="6">
    <source>
        <dbReference type="ARBA" id="ARBA00023306"/>
    </source>
</evidence>
<evidence type="ECO:0000256" key="8">
    <source>
        <dbReference type="SAM" id="MobiDB-lite"/>
    </source>
</evidence>
<feature type="compositionally biased region" description="Basic and acidic residues" evidence="8">
    <location>
        <begin position="42"/>
        <end position="65"/>
    </location>
</feature>
<feature type="region of interest" description="Disordered" evidence="8">
    <location>
        <begin position="705"/>
        <end position="745"/>
    </location>
</feature>
<dbReference type="GO" id="GO:0045842">
    <property type="term" value="P:positive regulation of mitotic metaphase/anaphase transition"/>
    <property type="evidence" value="ECO:0007669"/>
    <property type="project" value="TreeGrafter"/>
</dbReference>
<accession>A0A085NS40</accession>
<dbReference type="EMBL" id="KL367478">
    <property type="protein sequence ID" value="KFD72286.1"/>
    <property type="molecule type" value="Genomic_DNA"/>
</dbReference>
<dbReference type="GO" id="GO:0005737">
    <property type="term" value="C:cytoplasm"/>
    <property type="evidence" value="ECO:0007669"/>
    <property type="project" value="TreeGrafter"/>
</dbReference>
<reference evidence="9" key="1">
    <citation type="journal article" date="2014" name="Nat. Genet.">
        <title>Genome and transcriptome of the porcine whipworm Trichuris suis.</title>
        <authorList>
            <person name="Jex A.R."/>
            <person name="Nejsum P."/>
            <person name="Schwarz E.M."/>
            <person name="Hu L."/>
            <person name="Young N.D."/>
            <person name="Hall R.S."/>
            <person name="Korhonen P.K."/>
            <person name="Liao S."/>
            <person name="Thamsborg S."/>
            <person name="Xia J."/>
            <person name="Xu P."/>
            <person name="Wang S."/>
            <person name="Scheerlinck J.P."/>
            <person name="Hofmann A."/>
            <person name="Sternberg P.W."/>
            <person name="Wang J."/>
            <person name="Gasser R.B."/>
        </authorList>
    </citation>
    <scope>NUCLEOTIDE SEQUENCE [LARGE SCALE GENOMIC DNA]</scope>
    <source>
        <strain evidence="9">DCEP-RM93F</strain>
    </source>
</reference>
<feature type="region of interest" description="Disordered" evidence="8">
    <location>
        <begin position="408"/>
        <end position="529"/>
    </location>
</feature>
<evidence type="ECO:0000256" key="2">
    <source>
        <dbReference type="ARBA" id="ARBA00022737"/>
    </source>
</evidence>
<dbReference type="PROSITE" id="PS50293">
    <property type="entry name" value="TPR_REGION"/>
    <property type="match status" value="1"/>
</dbReference>
<protein>
    <submittedName>
        <fullName evidence="9">Uncharacterized protein</fullName>
    </submittedName>
</protein>
<dbReference type="SMART" id="SM00028">
    <property type="entry name" value="TPR"/>
    <property type="match status" value="7"/>
</dbReference>
<feature type="compositionally biased region" description="Polar residues" evidence="8">
    <location>
        <begin position="28"/>
        <end position="38"/>
    </location>
</feature>
<evidence type="ECO:0000256" key="3">
    <source>
        <dbReference type="ARBA" id="ARBA00022776"/>
    </source>
</evidence>
<keyword evidence="2" id="KW-0677">Repeat</keyword>
<proteinExistence type="predicted"/>
<feature type="region of interest" description="Disordered" evidence="8">
    <location>
        <begin position="641"/>
        <end position="660"/>
    </location>
</feature>
<dbReference type="InterPro" id="IPR011990">
    <property type="entry name" value="TPR-like_helical_dom_sf"/>
</dbReference>
<gene>
    <name evidence="9" type="ORF">M514_01304</name>
</gene>
<keyword evidence="1" id="KW-0132">Cell division</keyword>